<reference evidence="1 2" key="1">
    <citation type="submission" date="2020-08" db="EMBL/GenBank/DDBJ databases">
        <title>Genomic Encyclopedia of Type Strains, Phase IV (KMG-IV): sequencing the most valuable type-strain genomes for metagenomic binning, comparative biology and taxonomic classification.</title>
        <authorList>
            <person name="Goeker M."/>
        </authorList>
    </citation>
    <scope>NUCLEOTIDE SEQUENCE [LARGE SCALE GENOMIC DNA]</scope>
    <source>
        <strain evidence="1 2">DSM 23960</strain>
    </source>
</reference>
<protein>
    <submittedName>
        <fullName evidence="1">Uncharacterized protein</fullName>
    </submittedName>
</protein>
<evidence type="ECO:0000313" key="2">
    <source>
        <dbReference type="Proteomes" id="UP000529946"/>
    </source>
</evidence>
<comment type="caution">
    <text evidence="1">The sequence shown here is derived from an EMBL/GenBank/DDBJ whole genome shotgun (WGS) entry which is preliminary data.</text>
</comment>
<proteinExistence type="predicted"/>
<dbReference type="EMBL" id="JACIDM010000002">
    <property type="protein sequence ID" value="MBB4083421.1"/>
    <property type="molecule type" value="Genomic_DNA"/>
</dbReference>
<organism evidence="1 2">
    <name type="scientific">Brevundimonas lenta</name>
    <dbReference type="NCBI Taxonomy" id="424796"/>
    <lineage>
        <taxon>Bacteria</taxon>
        <taxon>Pseudomonadati</taxon>
        <taxon>Pseudomonadota</taxon>
        <taxon>Alphaproteobacteria</taxon>
        <taxon>Caulobacterales</taxon>
        <taxon>Caulobacteraceae</taxon>
        <taxon>Brevundimonas</taxon>
    </lineage>
</organism>
<dbReference type="AlphaFoldDB" id="A0A7W6JE46"/>
<evidence type="ECO:0000313" key="1">
    <source>
        <dbReference type="EMBL" id="MBB4083421.1"/>
    </source>
</evidence>
<keyword evidence="2" id="KW-1185">Reference proteome</keyword>
<sequence length="344" mass="38719">MAAALAALTLASCAVPTEGVTQRRQEITPRPEGQRWTELLRGIGQPELRLGDRVYRKTTEGPGGGSGYFEVIEHADGTGWTRYSGDARPVQLHRGDLDVFHSLFDAHAFLTMPYEDPGRFTCLDECFEVYFEMESDEGYRQIHLRPSDQAVEDAAWELQQISGARRRAGLFQPRPWWQPSRTRPAGRPWIEDRSFAELGFAPSYEDRFYRLIRFRGDAAPEAIEIGLTRGPYDDCGTYRTRDGQIRQIVFCDINAPNQIEITARGRTVTQRASGDPLEEILGRSEFPAMSTEDAACTVPPPGRTPWVLEAVVNGRYRYVCSNGCNDRGLNQVLAGIDRLADEVR</sequence>
<dbReference type="RefSeq" id="WP_183204516.1">
    <property type="nucleotide sequence ID" value="NZ_BAAAER010000009.1"/>
</dbReference>
<name>A0A7W6JE46_9CAUL</name>
<gene>
    <name evidence="1" type="ORF">GGR12_002287</name>
</gene>
<dbReference type="Proteomes" id="UP000529946">
    <property type="component" value="Unassembled WGS sequence"/>
</dbReference>
<accession>A0A7W6JE46</accession>